<accession>A0AAN0JUG0</accession>
<dbReference type="RefSeq" id="XP_019860527.1">
    <property type="nucleotide sequence ID" value="XM_020004968.1"/>
</dbReference>
<feature type="compositionally biased region" description="Low complexity" evidence="2">
    <location>
        <begin position="559"/>
        <end position="569"/>
    </location>
</feature>
<dbReference type="Proteomes" id="UP000007879">
    <property type="component" value="Unassembled WGS sequence"/>
</dbReference>
<dbReference type="KEGG" id="aqu:109588864"/>
<evidence type="ECO:0000256" key="2">
    <source>
        <dbReference type="SAM" id="MobiDB-lite"/>
    </source>
</evidence>
<feature type="compositionally biased region" description="Low complexity" evidence="2">
    <location>
        <begin position="282"/>
        <end position="299"/>
    </location>
</feature>
<dbReference type="EnsemblMetazoa" id="XM_020004968.1">
    <property type="protein sequence ID" value="XP_019860527.1"/>
    <property type="gene ID" value="LOC109588864"/>
</dbReference>
<organism evidence="3 4">
    <name type="scientific">Amphimedon queenslandica</name>
    <name type="common">Sponge</name>
    <dbReference type="NCBI Taxonomy" id="400682"/>
    <lineage>
        <taxon>Eukaryota</taxon>
        <taxon>Metazoa</taxon>
        <taxon>Porifera</taxon>
        <taxon>Demospongiae</taxon>
        <taxon>Heteroscleromorpha</taxon>
        <taxon>Haplosclerida</taxon>
        <taxon>Niphatidae</taxon>
        <taxon>Amphimedon</taxon>
    </lineage>
</organism>
<evidence type="ECO:0000313" key="3">
    <source>
        <dbReference type="EnsemblMetazoa" id="XP_019860527.1"/>
    </source>
</evidence>
<feature type="coiled-coil region" evidence="1">
    <location>
        <begin position="19"/>
        <end position="201"/>
    </location>
</feature>
<feature type="compositionally biased region" description="Acidic residues" evidence="2">
    <location>
        <begin position="321"/>
        <end position="338"/>
    </location>
</feature>
<feature type="compositionally biased region" description="Basic and acidic residues" evidence="2">
    <location>
        <begin position="379"/>
        <end position="391"/>
    </location>
</feature>
<evidence type="ECO:0000256" key="1">
    <source>
        <dbReference type="SAM" id="Coils"/>
    </source>
</evidence>
<proteinExistence type="predicted"/>
<evidence type="ECO:0000313" key="4">
    <source>
        <dbReference type="Proteomes" id="UP000007879"/>
    </source>
</evidence>
<protein>
    <submittedName>
        <fullName evidence="3">Uncharacterized protein</fullName>
    </submittedName>
</protein>
<feature type="region of interest" description="Disordered" evidence="2">
    <location>
        <begin position="550"/>
        <end position="569"/>
    </location>
</feature>
<dbReference type="GeneID" id="109588864"/>
<keyword evidence="1" id="KW-0175">Coiled coil</keyword>
<sequence length="650" mass="72856">MDQLIEYPTEREMKLQRYIQSLHEDLQVAHENKVSLQEALVEANKQVKGDDGSDMISKLKIMTELQEKLIQENQIIAEDNQKIRATIAYNEVYITEVEEEKKRIEEEKRKVEEQYLKEKLVTKELKAKVVINEVSATQIEQEKELLEEKYLKEREITKKLKKEAELYATKLTKENLQLQDISEKNKVIAKLTSQVEEQSQNEKQIITDLKEKDLHIAKLLKERQERSKVTSSIGLQFNYLIPSMGGGGGQQQQGGGVVPAQQQQGGDALTVLIQQQQPGANEQTNGQQGEEGQEGQEQQGQHEEGQEEQGEGAEVQGEGDQPQEEEIQTGPVEGEEQSGEVQGEGGNQQGGEEQREPLEQGLEQQQEEGGGIQEEEVVHEEGEKDPVHNEEATPPPAVACTESSSNINTDVQKSMKYAGLVYYEEKGVEDLVTFTAAKKLDALIQFIERKHSQADIGPDISFCFKFPYDHIELNFTAPQDEPITGWMVKPHTKPSRLYQEAVDKFGEKEHCRPSSCLISVYGSPDAVPFLNYSVPLVGVVEPVTLNIHRVRRNPPPSTNPTTSSFSSNVVPSSVSVSSTGGANLASQLYAAHLISDEVRETRSMDKFITEFKASLSFMRKLPKVEEHCQKFLSSFIAVRGSYANAAEAFR</sequence>
<keyword evidence="4" id="KW-1185">Reference proteome</keyword>
<reference evidence="4" key="1">
    <citation type="journal article" date="2010" name="Nature">
        <title>The Amphimedon queenslandica genome and the evolution of animal complexity.</title>
        <authorList>
            <person name="Srivastava M."/>
            <person name="Simakov O."/>
            <person name="Chapman J."/>
            <person name="Fahey B."/>
            <person name="Gauthier M.E."/>
            <person name="Mitros T."/>
            <person name="Richards G.S."/>
            <person name="Conaco C."/>
            <person name="Dacre M."/>
            <person name="Hellsten U."/>
            <person name="Larroux C."/>
            <person name="Putnam N.H."/>
            <person name="Stanke M."/>
            <person name="Adamska M."/>
            <person name="Darling A."/>
            <person name="Degnan S.M."/>
            <person name="Oakley T.H."/>
            <person name="Plachetzki D.C."/>
            <person name="Zhai Y."/>
            <person name="Adamski M."/>
            <person name="Calcino A."/>
            <person name="Cummins S.F."/>
            <person name="Goodstein D.M."/>
            <person name="Harris C."/>
            <person name="Jackson D.J."/>
            <person name="Leys S.P."/>
            <person name="Shu S."/>
            <person name="Woodcroft B.J."/>
            <person name="Vervoort M."/>
            <person name="Kosik K.S."/>
            <person name="Manning G."/>
            <person name="Degnan B.M."/>
            <person name="Rokhsar D.S."/>
        </authorList>
    </citation>
    <scope>NUCLEOTIDE SEQUENCE [LARGE SCALE GENOMIC DNA]</scope>
</reference>
<dbReference type="AlphaFoldDB" id="A0AAN0JUG0"/>
<name>A0AAN0JUG0_AMPQE</name>
<reference evidence="3" key="2">
    <citation type="submission" date="2024-06" db="UniProtKB">
        <authorList>
            <consortium name="EnsemblMetazoa"/>
        </authorList>
    </citation>
    <scope>IDENTIFICATION</scope>
</reference>
<feature type="region of interest" description="Disordered" evidence="2">
    <location>
        <begin position="274"/>
        <end position="405"/>
    </location>
</feature>